<organism evidence="10 11">
    <name type="scientific">Roseinatronobacter domitianus</name>
    <dbReference type="NCBI Taxonomy" id="2940293"/>
    <lineage>
        <taxon>Bacteria</taxon>
        <taxon>Pseudomonadati</taxon>
        <taxon>Pseudomonadota</taxon>
        <taxon>Alphaproteobacteria</taxon>
        <taxon>Rhodobacterales</taxon>
        <taxon>Paracoccaceae</taxon>
        <taxon>Roseinatronobacter</taxon>
    </lineage>
</organism>
<gene>
    <name evidence="9 10" type="primary">aroQ</name>
    <name evidence="10" type="ORF">M3N55_09905</name>
</gene>
<feature type="binding site" evidence="9">
    <location>
        <position position="81"/>
    </location>
    <ligand>
        <name>substrate</name>
    </ligand>
</feature>
<feature type="active site" description="Proton acceptor" evidence="9">
    <location>
        <position position="24"/>
    </location>
</feature>
<evidence type="ECO:0000256" key="7">
    <source>
        <dbReference type="ARBA" id="ARBA00023141"/>
    </source>
</evidence>
<evidence type="ECO:0000313" key="10">
    <source>
        <dbReference type="EMBL" id="MCL1629043.1"/>
    </source>
</evidence>
<dbReference type="Pfam" id="PF01220">
    <property type="entry name" value="DHquinase_II"/>
    <property type="match status" value="1"/>
</dbReference>
<dbReference type="EC" id="4.2.1.10" evidence="6 9"/>
<dbReference type="InterPro" id="IPR018509">
    <property type="entry name" value="DHquinase_II_CS"/>
</dbReference>
<name>A0ABT0M2F9_9RHOB</name>
<feature type="active site" description="Proton donor" evidence="9">
    <location>
        <position position="101"/>
    </location>
</feature>
<dbReference type="GO" id="GO:0003855">
    <property type="term" value="F:3-dehydroquinate dehydratase activity"/>
    <property type="evidence" value="ECO:0007669"/>
    <property type="project" value="UniProtKB-EC"/>
</dbReference>
<dbReference type="SUPFAM" id="SSF52304">
    <property type="entry name" value="Type II 3-dehydroquinate dehydratase"/>
    <property type="match status" value="1"/>
</dbReference>
<reference evidence="10 11" key="1">
    <citation type="submission" date="2022-05" db="EMBL/GenBank/DDBJ databases">
        <title>Seasonal and diel survey of microbial diversity of the Tyrrhenian coast.</title>
        <authorList>
            <person name="Gattoni G."/>
            <person name="Corral P."/>
        </authorList>
    </citation>
    <scope>NUCLEOTIDE SEQUENCE [LARGE SCALE GENOMIC DNA]</scope>
    <source>
        <strain evidence="10 11">V10</strain>
    </source>
</reference>
<feature type="site" description="Transition state stabilizer" evidence="9">
    <location>
        <position position="19"/>
    </location>
</feature>
<dbReference type="PANTHER" id="PTHR21272:SF3">
    <property type="entry name" value="CATABOLIC 3-DEHYDROQUINASE"/>
    <property type="match status" value="1"/>
</dbReference>
<proteinExistence type="inferred from homology"/>
<comment type="caution">
    <text evidence="10">The sequence shown here is derived from an EMBL/GenBank/DDBJ whole genome shotgun (WGS) entry which is preliminary data.</text>
</comment>
<dbReference type="Gene3D" id="3.40.50.9100">
    <property type="entry name" value="Dehydroquinase, class II"/>
    <property type="match status" value="1"/>
</dbReference>
<keyword evidence="9" id="KW-0028">Amino-acid biosynthesis</keyword>
<accession>A0ABT0M2F9</accession>
<evidence type="ECO:0000313" key="11">
    <source>
        <dbReference type="Proteomes" id="UP001202550"/>
    </source>
</evidence>
<protein>
    <recommendedName>
        <fullName evidence="6 9">3-dehydroquinate dehydratase</fullName>
        <shortName evidence="9">3-dehydroquinase</shortName>
        <ecNumber evidence="6 9">4.2.1.10</ecNumber>
    </recommendedName>
    <alternativeName>
        <fullName evidence="9">Type II DHQase</fullName>
    </alternativeName>
</protein>
<evidence type="ECO:0000256" key="1">
    <source>
        <dbReference type="ARBA" id="ARBA00001864"/>
    </source>
</evidence>
<sequence>MPSLIRILNGPNLNLLGQREPEIYGRATLADVERACRALGTDLGLDVSFDQTNHEGQIVDWVQESRGVAAGIIINPAALTHTSVAVLDALNMFDGPVIELHISQVHKRESFRQHSYVSQRADAVMAGFGVQGYELALRHMAHLLG</sequence>
<dbReference type="PANTHER" id="PTHR21272">
    <property type="entry name" value="CATABOLIC 3-DEHYDROQUINASE"/>
    <property type="match status" value="1"/>
</dbReference>
<evidence type="ECO:0000256" key="2">
    <source>
        <dbReference type="ARBA" id="ARBA00003924"/>
    </source>
</evidence>
<comment type="catalytic activity">
    <reaction evidence="1 9">
        <text>3-dehydroquinate = 3-dehydroshikimate + H2O</text>
        <dbReference type="Rhea" id="RHEA:21096"/>
        <dbReference type="ChEBI" id="CHEBI:15377"/>
        <dbReference type="ChEBI" id="CHEBI:16630"/>
        <dbReference type="ChEBI" id="CHEBI:32364"/>
        <dbReference type="EC" id="4.2.1.10"/>
    </reaction>
</comment>
<dbReference type="NCBIfam" id="NF003807">
    <property type="entry name" value="PRK05395.1-4"/>
    <property type="match status" value="1"/>
</dbReference>
<evidence type="ECO:0000256" key="3">
    <source>
        <dbReference type="ARBA" id="ARBA00004902"/>
    </source>
</evidence>
<keyword evidence="7 9" id="KW-0057">Aromatic amino acid biosynthesis</keyword>
<dbReference type="EMBL" id="JALZWP010000008">
    <property type="protein sequence ID" value="MCL1629043.1"/>
    <property type="molecule type" value="Genomic_DNA"/>
</dbReference>
<evidence type="ECO:0000256" key="6">
    <source>
        <dbReference type="ARBA" id="ARBA00012060"/>
    </source>
</evidence>
<evidence type="ECO:0000256" key="5">
    <source>
        <dbReference type="ARBA" id="ARBA00011193"/>
    </source>
</evidence>
<dbReference type="InterPro" id="IPR001874">
    <property type="entry name" value="DHquinase_II"/>
</dbReference>
<dbReference type="NCBIfam" id="NF003806">
    <property type="entry name" value="PRK05395.1-3"/>
    <property type="match status" value="1"/>
</dbReference>
<keyword evidence="11" id="KW-1185">Reference proteome</keyword>
<feature type="binding site" evidence="9">
    <location>
        <position position="112"/>
    </location>
    <ligand>
        <name>substrate</name>
    </ligand>
</feature>
<dbReference type="Proteomes" id="UP001202550">
    <property type="component" value="Unassembled WGS sequence"/>
</dbReference>
<evidence type="ECO:0000256" key="8">
    <source>
        <dbReference type="ARBA" id="ARBA00023239"/>
    </source>
</evidence>
<evidence type="ECO:0000256" key="9">
    <source>
        <dbReference type="HAMAP-Rule" id="MF_00169"/>
    </source>
</evidence>
<dbReference type="NCBIfam" id="NF003805">
    <property type="entry name" value="PRK05395.1-2"/>
    <property type="match status" value="1"/>
</dbReference>
<comment type="function">
    <text evidence="2 9">Catalyzes a trans-dehydration via an enolate intermediate.</text>
</comment>
<evidence type="ECO:0000256" key="4">
    <source>
        <dbReference type="ARBA" id="ARBA00011037"/>
    </source>
</evidence>
<comment type="subunit">
    <text evidence="5 9">Homododecamer.</text>
</comment>
<dbReference type="HAMAP" id="MF_00169">
    <property type="entry name" value="AroQ"/>
    <property type="match status" value="1"/>
</dbReference>
<comment type="pathway">
    <text evidence="3 9">Metabolic intermediate biosynthesis; chorismate biosynthesis; chorismate from D-erythrose 4-phosphate and phosphoenolpyruvate: step 3/7.</text>
</comment>
<dbReference type="CDD" id="cd00466">
    <property type="entry name" value="DHQase_II"/>
    <property type="match status" value="1"/>
</dbReference>
<dbReference type="PROSITE" id="PS01029">
    <property type="entry name" value="DEHYDROQUINASE_II"/>
    <property type="match status" value="1"/>
</dbReference>
<dbReference type="NCBIfam" id="TIGR01088">
    <property type="entry name" value="aroQ"/>
    <property type="match status" value="1"/>
</dbReference>
<comment type="similarity">
    <text evidence="4 9">Belongs to the type-II 3-dehydroquinase family.</text>
</comment>
<dbReference type="RefSeq" id="WP_249058426.1">
    <property type="nucleotide sequence ID" value="NZ_JALZWP010000008.1"/>
</dbReference>
<feature type="binding site" evidence="9">
    <location>
        <position position="75"/>
    </location>
    <ligand>
        <name>substrate</name>
    </ligand>
</feature>
<feature type="binding site" evidence="9">
    <location>
        <begin position="102"/>
        <end position="103"/>
    </location>
    <ligand>
        <name>substrate</name>
    </ligand>
</feature>
<feature type="binding site" evidence="9">
    <location>
        <position position="88"/>
    </location>
    <ligand>
        <name>substrate</name>
    </ligand>
</feature>
<keyword evidence="8 9" id="KW-0456">Lyase</keyword>
<dbReference type="InterPro" id="IPR036441">
    <property type="entry name" value="DHquinase_II_sf"/>
</dbReference>
<dbReference type="PIRSF" id="PIRSF001399">
    <property type="entry name" value="DHquinase_II"/>
    <property type="match status" value="1"/>
</dbReference>